<gene>
    <name evidence="1" type="ORF">FHU39_000568</name>
</gene>
<sequence>MTSSVHGIGEIVAYLPYNLGFVPRHCLVVIGIRAGHICLTARCDRPTSAEVPDVVAHVVTTFARSDPDEVLVVCYDGLGAADRLFVLELGDSLRAISADISHVLLVQNGVARWRAEQCSCDICPREWAPVPPAIDVAPVAERVARGVVPAEHRADLVRRLEVRHPLVARAVEARITAGEPLPIDTAQALPRVMLDGLTPVHAVPVDTLAAATVAVGSITIRDQVLSWLMPDFLPGELIDVDAPIDPHHLGLPPMWLREVDSFDDPVATLGQRLEDWVACIPPPRSVPVLMLLAGIRWTSGNGALASIAVARALEIDRHCRLALLFAQALNAGLRPGDGEQRPA</sequence>
<keyword evidence="2" id="KW-1185">Reference proteome</keyword>
<dbReference type="Proteomes" id="UP000559182">
    <property type="component" value="Unassembled WGS sequence"/>
</dbReference>
<dbReference type="RefSeq" id="WP_183318801.1">
    <property type="nucleotide sequence ID" value="NZ_JACHVQ010000001.1"/>
</dbReference>
<dbReference type="Pfam" id="PF13830">
    <property type="entry name" value="DUF4192"/>
    <property type="match status" value="2"/>
</dbReference>
<dbReference type="EMBL" id="JACHVQ010000001">
    <property type="protein sequence ID" value="MBB2890584.1"/>
    <property type="molecule type" value="Genomic_DNA"/>
</dbReference>
<dbReference type="AlphaFoldDB" id="A0A839N3D7"/>
<name>A0A839N3D7_9MICO</name>
<evidence type="ECO:0008006" key="3">
    <source>
        <dbReference type="Google" id="ProtNLM"/>
    </source>
</evidence>
<dbReference type="InterPro" id="IPR025447">
    <property type="entry name" value="DUF4192"/>
</dbReference>
<protein>
    <recommendedName>
        <fullName evidence="3">DUF4192 family protein</fullName>
    </recommendedName>
</protein>
<reference evidence="1 2" key="1">
    <citation type="submission" date="2020-08" db="EMBL/GenBank/DDBJ databases">
        <title>Sequencing the genomes of 1000 actinobacteria strains.</title>
        <authorList>
            <person name="Klenk H.-P."/>
        </authorList>
    </citation>
    <scope>NUCLEOTIDE SEQUENCE [LARGE SCALE GENOMIC DNA]</scope>
    <source>
        <strain evidence="1 2">DSM 105369</strain>
    </source>
</reference>
<organism evidence="1 2">
    <name type="scientific">Flexivirga oryzae</name>
    <dbReference type="NCBI Taxonomy" id="1794944"/>
    <lineage>
        <taxon>Bacteria</taxon>
        <taxon>Bacillati</taxon>
        <taxon>Actinomycetota</taxon>
        <taxon>Actinomycetes</taxon>
        <taxon>Micrococcales</taxon>
        <taxon>Dermacoccaceae</taxon>
        <taxon>Flexivirga</taxon>
    </lineage>
</organism>
<evidence type="ECO:0000313" key="2">
    <source>
        <dbReference type="Proteomes" id="UP000559182"/>
    </source>
</evidence>
<proteinExistence type="predicted"/>
<evidence type="ECO:0000313" key="1">
    <source>
        <dbReference type="EMBL" id="MBB2890584.1"/>
    </source>
</evidence>
<comment type="caution">
    <text evidence="1">The sequence shown here is derived from an EMBL/GenBank/DDBJ whole genome shotgun (WGS) entry which is preliminary data.</text>
</comment>
<accession>A0A839N3D7</accession>